<organism evidence="1 2">
    <name type="scientific">Thermoproteus sp. AZ2</name>
    <dbReference type="NCBI Taxonomy" id="1609232"/>
    <lineage>
        <taxon>Archaea</taxon>
        <taxon>Thermoproteota</taxon>
        <taxon>Thermoprotei</taxon>
        <taxon>Thermoproteales</taxon>
        <taxon>Thermoproteaceae</taxon>
        <taxon>Thermoproteus</taxon>
    </lineage>
</organism>
<reference evidence="1" key="1">
    <citation type="submission" date="2024-07" db="EMBL/GenBank/DDBJ databases">
        <title>Metagenome and Metagenome-Assembled Genomes of Archaea from a hot spring from the geothermal field of Los Azufres, Mexico.</title>
        <authorList>
            <person name="Marin-Paredes R."/>
            <person name="Martinez-Romero E."/>
            <person name="Servin-Garciduenas L.E."/>
        </authorList>
    </citation>
    <scope>NUCLEOTIDE SEQUENCE</scope>
</reference>
<accession>A0ACC6UYL0</accession>
<dbReference type="EMBL" id="JZWT02000003">
    <property type="protein sequence ID" value="MFB6489897.1"/>
    <property type="molecule type" value="Genomic_DNA"/>
</dbReference>
<comment type="caution">
    <text evidence="1">The sequence shown here is derived from an EMBL/GenBank/DDBJ whole genome shotgun (WGS) entry which is preliminary data.</text>
</comment>
<gene>
    <name evidence="1" type="ORF">TU35_001405</name>
</gene>
<dbReference type="Proteomes" id="UP000033636">
    <property type="component" value="Unassembled WGS sequence"/>
</dbReference>
<evidence type="ECO:0000313" key="2">
    <source>
        <dbReference type="Proteomes" id="UP000033636"/>
    </source>
</evidence>
<sequence>MSLVARAMFSKGKEPRYVFQALISMLPEASFSFTADGITLKALDPSKVALLELNFTAGGMEEYYVDHDVKIGLLFSTLKDAIKRVGAAEKLEIGVDEERQRFVMSVYPKKGKESGITRRFSFPIVQLAEEEVPEINVEYDASFVMDASTFDDMMAMAEEVSDAVTIQVAEGSVAFRAVGEGGRETYAEFGQESEALYEVSASGAVSAKYTAELIRNISSKLKGVTKRVRVELGEGKPMRLTYEFASGTFYMILAPRSD</sequence>
<proteinExistence type="predicted"/>
<evidence type="ECO:0000313" key="1">
    <source>
        <dbReference type="EMBL" id="MFB6489897.1"/>
    </source>
</evidence>
<protein>
    <submittedName>
        <fullName evidence="1">DNA polymerase sliding clamp</fullName>
    </submittedName>
</protein>
<name>A0ACC6UYL0_9CREN</name>